<evidence type="ECO:0000313" key="3">
    <source>
        <dbReference type="Proteomes" id="UP000176504"/>
    </source>
</evidence>
<sequence length="135" mass="15596">MRKLTLTVTFLSVLVVGAVHYSFAKEKFNDGDRSWSRDKVKRYIRRAFAGRSEKEIKKIIAVFDAESGLKCSKISKSNDIGVAQINKIHWKRFGGKDRLKSCKHNIDSAKIIYKEWGNSLKAWTSYNNGKYKNYL</sequence>
<dbReference type="Proteomes" id="UP000176504">
    <property type="component" value="Unassembled WGS sequence"/>
</dbReference>
<dbReference type="EMBL" id="MEVI01000002">
    <property type="protein sequence ID" value="OGC55341.1"/>
    <property type="molecule type" value="Genomic_DNA"/>
</dbReference>
<evidence type="ECO:0000313" key="2">
    <source>
        <dbReference type="EMBL" id="OGC55341.1"/>
    </source>
</evidence>
<accession>A0A1F4VDM5</accession>
<dbReference type="Pfam" id="PF01464">
    <property type="entry name" value="SLT"/>
    <property type="match status" value="1"/>
</dbReference>
<comment type="caution">
    <text evidence="2">The sequence shown here is derived from an EMBL/GenBank/DDBJ whole genome shotgun (WGS) entry which is preliminary data.</text>
</comment>
<dbReference type="InterPro" id="IPR023346">
    <property type="entry name" value="Lysozyme-like_dom_sf"/>
</dbReference>
<protein>
    <recommendedName>
        <fullName evidence="1">Transglycosylase SLT domain-containing protein</fullName>
    </recommendedName>
</protein>
<dbReference type="InterPro" id="IPR008258">
    <property type="entry name" value="Transglycosylase_SLT_dom_1"/>
</dbReference>
<proteinExistence type="predicted"/>
<evidence type="ECO:0000259" key="1">
    <source>
        <dbReference type="Pfam" id="PF01464"/>
    </source>
</evidence>
<organism evidence="2 3">
    <name type="scientific">candidate division WWE3 bacterium RIFCSPLOWO2_01_FULL_41_18</name>
    <dbReference type="NCBI Taxonomy" id="1802625"/>
    <lineage>
        <taxon>Bacteria</taxon>
        <taxon>Katanobacteria</taxon>
    </lineage>
</organism>
<feature type="domain" description="Transglycosylase SLT" evidence="1">
    <location>
        <begin position="52"/>
        <end position="131"/>
    </location>
</feature>
<gene>
    <name evidence="2" type="ORF">A3A78_00020</name>
</gene>
<dbReference type="AlphaFoldDB" id="A0A1F4VDM5"/>
<reference evidence="2 3" key="1">
    <citation type="journal article" date="2016" name="Nat. Commun.">
        <title>Thousands of microbial genomes shed light on interconnected biogeochemical processes in an aquifer system.</title>
        <authorList>
            <person name="Anantharaman K."/>
            <person name="Brown C.T."/>
            <person name="Hug L.A."/>
            <person name="Sharon I."/>
            <person name="Castelle C.J."/>
            <person name="Probst A.J."/>
            <person name="Thomas B.C."/>
            <person name="Singh A."/>
            <person name="Wilkins M.J."/>
            <person name="Karaoz U."/>
            <person name="Brodie E.L."/>
            <person name="Williams K.H."/>
            <person name="Hubbard S.S."/>
            <person name="Banfield J.F."/>
        </authorList>
    </citation>
    <scope>NUCLEOTIDE SEQUENCE [LARGE SCALE GENOMIC DNA]</scope>
</reference>
<name>A0A1F4VDM5_UNCKA</name>
<dbReference type="SUPFAM" id="SSF53955">
    <property type="entry name" value="Lysozyme-like"/>
    <property type="match status" value="1"/>
</dbReference>